<evidence type="ECO:0000313" key="2">
    <source>
        <dbReference type="Proteomes" id="UP000095287"/>
    </source>
</evidence>
<dbReference type="InterPro" id="IPR000242">
    <property type="entry name" value="PTP_cat"/>
</dbReference>
<feature type="domain" description="Tyrosine-protein phosphatase" evidence="1">
    <location>
        <begin position="5"/>
        <end position="42"/>
    </location>
</feature>
<dbReference type="Pfam" id="PF00102">
    <property type="entry name" value="Y_phosphatase"/>
    <property type="match status" value="1"/>
</dbReference>
<dbReference type="SUPFAM" id="SSF52799">
    <property type="entry name" value="(Phosphotyrosine protein) phosphatases II"/>
    <property type="match status" value="1"/>
</dbReference>
<dbReference type="InterPro" id="IPR029021">
    <property type="entry name" value="Prot-tyrosine_phosphatase-like"/>
</dbReference>
<organism evidence="2 3">
    <name type="scientific">Steinernema glaseri</name>
    <dbReference type="NCBI Taxonomy" id="37863"/>
    <lineage>
        <taxon>Eukaryota</taxon>
        <taxon>Metazoa</taxon>
        <taxon>Ecdysozoa</taxon>
        <taxon>Nematoda</taxon>
        <taxon>Chromadorea</taxon>
        <taxon>Rhabditida</taxon>
        <taxon>Tylenchina</taxon>
        <taxon>Panagrolaimomorpha</taxon>
        <taxon>Strongyloidoidea</taxon>
        <taxon>Steinernematidae</taxon>
        <taxon>Steinernema</taxon>
    </lineage>
</organism>
<dbReference type="Gene3D" id="3.90.190.10">
    <property type="entry name" value="Protein tyrosine phosphatase superfamily"/>
    <property type="match status" value="1"/>
</dbReference>
<evidence type="ECO:0000259" key="1">
    <source>
        <dbReference type="Pfam" id="PF00102"/>
    </source>
</evidence>
<dbReference type="WBParaSite" id="L893_g32599.t1">
    <property type="protein sequence ID" value="L893_g32599.t1"/>
    <property type="gene ID" value="L893_g32599"/>
</dbReference>
<dbReference type="GO" id="GO:0004725">
    <property type="term" value="F:protein tyrosine phosphatase activity"/>
    <property type="evidence" value="ECO:0007669"/>
    <property type="project" value="InterPro"/>
</dbReference>
<protein>
    <submittedName>
        <fullName evidence="3">Tyrosine-protein phosphatase domain-containing protein</fullName>
    </submittedName>
</protein>
<dbReference type="AlphaFoldDB" id="A0A1I8A4H7"/>
<dbReference type="Proteomes" id="UP000095287">
    <property type="component" value="Unplaced"/>
</dbReference>
<reference evidence="3" key="1">
    <citation type="submission" date="2016-11" db="UniProtKB">
        <authorList>
            <consortium name="WormBaseParasite"/>
        </authorList>
    </citation>
    <scope>IDENTIFICATION</scope>
</reference>
<name>A0A1I8A4H7_9BILA</name>
<proteinExistence type="predicted"/>
<accession>A0A1I8A4H7</accession>
<evidence type="ECO:0000313" key="3">
    <source>
        <dbReference type="WBParaSite" id="L893_g32599.t1"/>
    </source>
</evidence>
<keyword evidence="2" id="KW-1185">Reference proteome</keyword>
<sequence>MFQTNLHNGEKVSLADVVKELRVHRHGSVQTDVQFIYMHRVIFGLADNKKLIKEGEVASFLVEYDAFIKSKGG</sequence>